<dbReference type="Proteomes" id="UP000838878">
    <property type="component" value="Chromosome 11"/>
</dbReference>
<evidence type="ECO:0000313" key="4">
    <source>
        <dbReference type="Proteomes" id="UP000838878"/>
    </source>
</evidence>
<feature type="signal peptide" evidence="1">
    <location>
        <begin position="1"/>
        <end position="20"/>
    </location>
</feature>
<evidence type="ECO:0000313" key="3">
    <source>
        <dbReference type="EMBL" id="CAH0716184.1"/>
    </source>
</evidence>
<accession>A0A8J9Y290</accession>
<dbReference type="Pfam" id="PF25342">
    <property type="entry name" value="GT_PLOD"/>
    <property type="match status" value="1"/>
</dbReference>
<reference evidence="3" key="1">
    <citation type="submission" date="2021-12" db="EMBL/GenBank/DDBJ databases">
        <authorList>
            <person name="Martin H S."/>
        </authorList>
    </citation>
    <scope>NUCLEOTIDE SEQUENCE</scope>
</reference>
<dbReference type="PANTHER" id="PTHR10730:SF45">
    <property type="entry name" value="PROCOLLAGEN-LYSINE,2-OXOGLUTARATE 5-DIOXYGENASE"/>
    <property type="match status" value="1"/>
</dbReference>
<keyword evidence="1" id="KW-0732">Signal</keyword>
<protein>
    <recommendedName>
        <fullName evidence="2">PLOD1-3-like GT domain-containing protein</fullName>
    </recommendedName>
</protein>
<dbReference type="GO" id="GO:0005783">
    <property type="term" value="C:endoplasmic reticulum"/>
    <property type="evidence" value="ECO:0007669"/>
    <property type="project" value="TreeGrafter"/>
</dbReference>
<feature type="domain" description="PLOD1-3-like GT" evidence="2">
    <location>
        <begin position="24"/>
        <end position="271"/>
    </location>
</feature>
<feature type="non-terminal residue" evidence="3">
    <location>
        <position position="442"/>
    </location>
</feature>
<proteinExistence type="predicted"/>
<organism evidence="3 4">
    <name type="scientific">Brenthis ino</name>
    <name type="common">lesser marbled fritillary</name>
    <dbReference type="NCBI Taxonomy" id="405034"/>
    <lineage>
        <taxon>Eukaryota</taxon>
        <taxon>Metazoa</taxon>
        <taxon>Ecdysozoa</taxon>
        <taxon>Arthropoda</taxon>
        <taxon>Hexapoda</taxon>
        <taxon>Insecta</taxon>
        <taxon>Pterygota</taxon>
        <taxon>Neoptera</taxon>
        <taxon>Endopterygota</taxon>
        <taxon>Lepidoptera</taxon>
        <taxon>Glossata</taxon>
        <taxon>Ditrysia</taxon>
        <taxon>Papilionoidea</taxon>
        <taxon>Nymphalidae</taxon>
        <taxon>Heliconiinae</taxon>
        <taxon>Argynnini</taxon>
        <taxon>Brenthis</taxon>
    </lineage>
</organism>
<sequence>MTAFLQLFCLILLFSRNSEGTSEQPEISVFTVATQKTHGLERFLRSVQVYNINVEVLGMDQKWVGGNMEHPGGGQKINLLKKKLKSLKKLEDRDRIILFTDSYDVMFLAGLQEIVETFLNTYARVLFSAEPFCWPDPTLASEYPDTTITPAFLNSGGFIGYYADIMKILNFEKVRDEDDDQLFYTKVYLEKEYRIKYRIRLDHTSEIFQNLNGALSDVELVTNTSEGEFPYLKNVVSNTRPLIVHGNGPSKLILNQFSNYLAKAWSAHEGCAMCDEKRTPLKEDSLPNVLMAVFIEQPTPFLEEFLTQIQSIDYPKRKIHLFLHNNVEYHELEVDKFYKANFKDYLSAKRIKPTDFLSEAESRNIAKDRCAGSACDYVFSIDSLSRVQPSTLRYLLSTGYDVIAPLLVRGGQAWSNFWGAINSSGFYARSTDYMDIVSRNIK</sequence>
<evidence type="ECO:0000256" key="1">
    <source>
        <dbReference type="SAM" id="SignalP"/>
    </source>
</evidence>
<feature type="chain" id="PRO_5035432719" description="PLOD1-3-like GT domain-containing protein" evidence="1">
    <location>
        <begin position="21"/>
        <end position="442"/>
    </location>
</feature>
<gene>
    <name evidence="3" type="ORF">BINO364_LOCUS3000</name>
</gene>
<evidence type="ECO:0000259" key="2">
    <source>
        <dbReference type="Pfam" id="PF25342"/>
    </source>
</evidence>
<keyword evidence="4" id="KW-1185">Reference proteome</keyword>
<dbReference type="InterPro" id="IPR050757">
    <property type="entry name" value="Collagen_mod_GT25"/>
</dbReference>
<dbReference type="GO" id="GO:0008475">
    <property type="term" value="F:procollagen-lysine 5-dioxygenase activity"/>
    <property type="evidence" value="ECO:0007669"/>
    <property type="project" value="TreeGrafter"/>
</dbReference>
<dbReference type="OrthoDB" id="69177at2759"/>
<dbReference type="EMBL" id="OV170231">
    <property type="protein sequence ID" value="CAH0716184.1"/>
    <property type="molecule type" value="Genomic_DNA"/>
</dbReference>
<dbReference type="InterPro" id="IPR057589">
    <property type="entry name" value="GT_PLOD"/>
</dbReference>
<dbReference type="PANTHER" id="PTHR10730">
    <property type="entry name" value="PROCOLLAGEN-LYSINE,2-OXOGLUTARATE 5-DIOXYGENASE/GLYCOSYLTRANSFERASE 25 FAMILY MEMBER"/>
    <property type="match status" value="1"/>
</dbReference>
<dbReference type="AlphaFoldDB" id="A0A8J9Y290"/>
<name>A0A8J9Y290_9NEOP</name>